<organism evidence="2 3">
    <name type="scientific">Sediminibacterium roseum</name>
    <dbReference type="NCBI Taxonomy" id="1978412"/>
    <lineage>
        <taxon>Bacteria</taxon>
        <taxon>Pseudomonadati</taxon>
        <taxon>Bacteroidota</taxon>
        <taxon>Chitinophagia</taxon>
        <taxon>Chitinophagales</taxon>
        <taxon>Chitinophagaceae</taxon>
        <taxon>Sediminibacterium</taxon>
    </lineage>
</organism>
<proteinExistence type="predicted"/>
<feature type="signal peptide" evidence="1">
    <location>
        <begin position="1"/>
        <end position="17"/>
    </location>
</feature>
<feature type="chain" id="PRO_5045381644" evidence="1">
    <location>
        <begin position="18"/>
        <end position="303"/>
    </location>
</feature>
<dbReference type="RefSeq" id="WP_161819863.1">
    <property type="nucleotide sequence ID" value="NZ_JAACJS010000015.1"/>
</dbReference>
<gene>
    <name evidence="2" type="ORF">GWC95_16760</name>
</gene>
<evidence type="ECO:0000313" key="2">
    <source>
        <dbReference type="EMBL" id="NCI51583.1"/>
    </source>
</evidence>
<accession>A0ABW9ZZW4</accession>
<comment type="caution">
    <text evidence="2">The sequence shown here is derived from an EMBL/GenBank/DDBJ whole genome shotgun (WGS) entry which is preliminary data.</text>
</comment>
<dbReference type="Proteomes" id="UP000753802">
    <property type="component" value="Unassembled WGS sequence"/>
</dbReference>
<protein>
    <submittedName>
        <fullName evidence="2">Uncharacterized protein</fullName>
    </submittedName>
</protein>
<sequence length="303" mass="34424">MRTLLFILLSICCFASAGQQQSLRYQLQKGETYMLRFISEGQSLITLKDKKVLLTSTRETLLELKVVGEKRHRYVFEARYKKVSHILHSDATHKEYVLSNTDSSGKELSAYIIKKLIDRPFSIHMNDLGYIDQIKGIDEMIGTEVADRFKQFPDSVQSMIASDASRSFGNLALKNTLQPYTHIYAPDGTTHWRTASQVTKPSQFNIVMYIGMMETSRLKLVAGGDLFIQEDHYVGAGISEGSKMLGKIRSDIELDVRTGWPSTTFLVQDLAGETTETRSGQATTKFPCRLHCEIKYKVWKVDR</sequence>
<name>A0ABW9ZZW4_9BACT</name>
<dbReference type="EMBL" id="JAACJS010000015">
    <property type="protein sequence ID" value="NCI51583.1"/>
    <property type="molecule type" value="Genomic_DNA"/>
</dbReference>
<reference evidence="2 3" key="1">
    <citation type="submission" date="2020-01" db="EMBL/GenBank/DDBJ databases">
        <title>Genome analysis.</title>
        <authorList>
            <person name="Wu S."/>
            <person name="Wang G."/>
        </authorList>
    </citation>
    <scope>NUCLEOTIDE SEQUENCE [LARGE SCALE GENOMIC DNA]</scope>
    <source>
        <strain evidence="2 3">SYL130</strain>
    </source>
</reference>
<dbReference type="InterPro" id="IPR046230">
    <property type="entry name" value="DUF6263"/>
</dbReference>
<keyword evidence="3" id="KW-1185">Reference proteome</keyword>
<keyword evidence="1" id="KW-0732">Signal</keyword>
<evidence type="ECO:0000313" key="3">
    <source>
        <dbReference type="Proteomes" id="UP000753802"/>
    </source>
</evidence>
<dbReference type="Pfam" id="PF19777">
    <property type="entry name" value="DUF6263"/>
    <property type="match status" value="1"/>
</dbReference>
<evidence type="ECO:0000256" key="1">
    <source>
        <dbReference type="SAM" id="SignalP"/>
    </source>
</evidence>